<dbReference type="PANTHER" id="PTHR37984">
    <property type="entry name" value="PROTEIN CBG26694"/>
    <property type="match status" value="1"/>
</dbReference>
<dbReference type="SUPFAM" id="SSF53098">
    <property type="entry name" value="Ribonuclease H-like"/>
    <property type="match status" value="1"/>
</dbReference>
<dbReference type="InterPro" id="IPR036397">
    <property type="entry name" value="RNaseH_sf"/>
</dbReference>
<reference evidence="2 3" key="1">
    <citation type="submission" date="2024-02" db="EMBL/GenBank/DDBJ databases">
        <title>Chromosome-scale genome assembly of the rough periwinkle Littorina saxatilis.</title>
        <authorList>
            <person name="De Jode A."/>
            <person name="Faria R."/>
            <person name="Formenti G."/>
            <person name="Sims Y."/>
            <person name="Smith T.P."/>
            <person name="Tracey A."/>
            <person name="Wood J.M.D."/>
            <person name="Zagrodzka Z.B."/>
            <person name="Johannesson K."/>
            <person name="Butlin R.K."/>
            <person name="Leder E.H."/>
        </authorList>
    </citation>
    <scope>NUCLEOTIDE SEQUENCE [LARGE SCALE GENOMIC DNA]</scope>
    <source>
        <strain evidence="2">Snail1</strain>
        <tissue evidence="2">Muscle</tissue>
    </source>
</reference>
<dbReference type="InterPro" id="IPR001584">
    <property type="entry name" value="Integrase_cat-core"/>
</dbReference>
<feature type="domain" description="Integrase catalytic" evidence="1">
    <location>
        <begin position="147"/>
        <end position="244"/>
    </location>
</feature>
<protein>
    <recommendedName>
        <fullName evidence="1">Integrase catalytic domain-containing protein</fullName>
    </recommendedName>
</protein>
<dbReference type="PANTHER" id="PTHR37984:SF5">
    <property type="entry name" value="PROTEIN NYNRIN-LIKE"/>
    <property type="match status" value="1"/>
</dbReference>
<accession>A0AAN9BA35</accession>
<dbReference type="Gene3D" id="3.30.420.10">
    <property type="entry name" value="Ribonuclease H-like superfamily/Ribonuclease H"/>
    <property type="match status" value="1"/>
</dbReference>
<gene>
    <name evidence="2" type="ORF">V1264_024151</name>
</gene>
<evidence type="ECO:0000313" key="2">
    <source>
        <dbReference type="EMBL" id="KAK7101361.1"/>
    </source>
</evidence>
<evidence type="ECO:0000259" key="1">
    <source>
        <dbReference type="PROSITE" id="PS50994"/>
    </source>
</evidence>
<evidence type="ECO:0000313" key="3">
    <source>
        <dbReference type="Proteomes" id="UP001374579"/>
    </source>
</evidence>
<name>A0AAN9BA35_9CAEN</name>
<organism evidence="2 3">
    <name type="scientific">Littorina saxatilis</name>
    <dbReference type="NCBI Taxonomy" id="31220"/>
    <lineage>
        <taxon>Eukaryota</taxon>
        <taxon>Metazoa</taxon>
        <taxon>Spiralia</taxon>
        <taxon>Lophotrochozoa</taxon>
        <taxon>Mollusca</taxon>
        <taxon>Gastropoda</taxon>
        <taxon>Caenogastropoda</taxon>
        <taxon>Littorinimorpha</taxon>
        <taxon>Littorinoidea</taxon>
        <taxon>Littorinidae</taxon>
        <taxon>Littorina</taxon>
    </lineage>
</organism>
<dbReference type="InterPro" id="IPR012337">
    <property type="entry name" value="RNaseH-like_sf"/>
</dbReference>
<comment type="caution">
    <text evidence="2">The sequence shown here is derived from an EMBL/GenBank/DDBJ whole genome shotgun (WGS) entry which is preliminary data.</text>
</comment>
<dbReference type="EMBL" id="JBAMIC010000011">
    <property type="protein sequence ID" value="KAK7101361.1"/>
    <property type="molecule type" value="Genomic_DNA"/>
</dbReference>
<dbReference type="InterPro" id="IPR050951">
    <property type="entry name" value="Retrovirus_Pol_polyprotein"/>
</dbReference>
<dbReference type="GO" id="GO:0003676">
    <property type="term" value="F:nucleic acid binding"/>
    <property type="evidence" value="ECO:0007669"/>
    <property type="project" value="InterPro"/>
</dbReference>
<dbReference type="Proteomes" id="UP001374579">
    <property type="component" value="Unassembled WGS sequence"/>
</dbReference>
<sequence length="244" mass="28341">MEDTEKEQLFTRRLFEHYEKDGRKLLPKAVYFRTIEEVKAAFQKTTKSRHEYHLLGKFEVLKCGDIERLVQKRTDTTEESILYYATLEETYDIVKRAHVATGHGGRDRMEKELHKKYDNIPRHAIELYKSLCAECQKKKKRARVKGVVVRPILSNDILSRAQIDLIDMQSLADRGHKWICVYQDHFSKFCILRPLSTKRASEVASHILDIFLAFGAPSILQSDNGAEFTASIITEVAQLWPDLK</sequence>
<dbReference type="Pfam" id="PF00665">
    <property type="entry name" value="rve"/>
    <property type="match status" value="1"/>
</dbReference>
<dbReference type="AlphaFoldDB" id="A0AAN9BA35"/>
<keyword evidence="3" id="KW-1185">Reference proteome</keyword>
<dbReference type="PROSITE" id="PS50994">
    <property type="entry name" value="INTEGRASE"/>
    <property type="match status" value="1"/>
</dbReference>
<proteinExistence type="predicted"/>
<dbReference type="GO" id="GO:0015074">
    <property type="term" value="P:DNA integration"/>
    <property type="evidence" value="ECO:0007669"/>
    <property type="project" value="InterPro"/>
</dbReference>